<organism evidence="2 3">
    <name type="scientific">Vagococcus carniphilus</name>
    <dbReference type="NCBI Taxonomy" id="218144"/>
    <lineage>
        <taxon>Bacteria</taxon>
        <taxon>Bacillati</taxon>
        <taxon>Bacillota</taxon>
        <taxon>Bacilli</taxon>
        <taxon>Lactobacillales</taxon>
        <taxon>Enterococcaceae</taxon>
        <taxon>Vagococcus</taxon>
    </lineage>
</organism>
<dbReference type="Proteomes" id="UP000288028">
    <property type="component" value="Unassembled WGS sequence"/>
</dbReference>
<dbReference type="InterPro" id="IPR046062">
    <property type="entry name" value="DUF6020"/>
</dbReference>
<feature type="transmembrane region" description="Helical" evidence="1">
    <location>
        <begin position="592"/>
        <end position="610"/>
    </location>
</feature>
<feature type="transmembrane region" description="Helical" evidence="1">
    <location>
        <begin position="32"/>
        <end position="52"/>
    </location>
</feature>
<evidence type="ECO:0000256" key="1">
    <source>
        <dbReference type="SAM" id="Phobius"/>
    </source>
</evidence>
<feature type="transmembrane region" description="Helical" evidence="1">
    <location>
        <begin position="566"/>
        <end position="586"/>
    </location>
</feature>
<evidence type="ECO:0008006" key="4">
    <source>
        <dbReference type="Google" id="ProtNLM"/>
    </source>
</evidence>
<evidence type="ECO:0000313" key="2">
    <source>
        <dbReference type="EMBL" id="RSU16708.1"/>
    </source>
</evidence>
<evidence type="ECO:0000313" key="3">
    <source>
        <dbReference type="Proteomes" id="UP000288028"/>
    </source>
</evidence>
<keyword evidence="1" id="KW-1133">Transmembrane helix</keyword>
<dbReference type="OrthoDB" id="2143989at2"/>
<keyword evidence="1" id="KW-0472">Membrane</keyword>
<feature type="transmembrane region" description="Helical" evidence="1">
    <location>
        <begin position="101"/>
        <end position="127"/>
    </location>
</feature>
<keyword evidence="1" id="KW-0812">Transmembrane</keyword>
<feature type="transmembrane region" description="Helical" evidence="1">
    <location>
        <begin position="326"/>
        <end position="342"/>
    </location>
</feature>
<proteinExistence type="predicted"/>
<dbReference type="Pfam" id="PF19484">
    <property type="entry name" value="DUF6020"/>
    <property type="match status" value="1"/>
</dbReference>
<feature type="transmembrane region" description="Helical" evidence="1">
    <location>
        <begin position="153"/>
        <end position="172"/>
    </location>
</feature>
<feature type="transmembrane region" description="Helical" evidence="1">
    <location>
        <begin position="220"/>
        <end position="241"/>
    </location>
</feature>
<feature type="transmembrane region" description="Helical" evidence="1">
    <location>
        <begin position="253"/>
        <end position="274"/>
    </location>
</feature>
<feature type="transmembrane region" description="Helical" evidence="1">
    <location>
        <begin position="354"/>
        <end position="375"/>
    </location>
</feature>
<protein>
    <recommendedName>
        <fullName evidence="4">Glycosyltransferase RgtA/B/C/D-like domain-containing protein</fullName>
    </recommendedName>
</protein>
<feature type="transmembrane region" description="Helical" evidence="1">
    <location>
        <begin position="304"/>
        <end position="320"/>
    </location>
</feature>
<name>A0A430B8Y3_9ENTE</name>
<feature type="transmembrane region" description="Helical" evidence="1">
    <location>
        <begin position="544"/>
        <end position="559"/>
    </location>
</feature>
<dbReference type="AlphaFoldDB" id="A0A430B8Y3"/>
<sequence length="620" mass="71669">MIYLLKSILTTLGLSIYFSVVSEEKGFTALYSALVNSPYLLLFSIIGLTYFFKKISTIHYKTTILQKIISFFFSLCTWLTTVYTSDVPTINQVLSGRPAGVLYSFCSILGMYWLLESIQKIILLLYYENEWRHLSIKSKWLNNFIEQFKKSPFLWSFALLTLFWSIIAITTYPGTFMGDTMDQILMYYGVYERAAEHPVLSTLTTGWFIQLGEFFGSGNIGIFLLTLFQLTLVSTAFSYAVSLFVKLTRQAGMGLVMVLLVGTIPSVHGTVLVLTKDIPFSAFFIVYIATLIAYFYDNRYFFQHKLYLAHVVSIILMMLFRYNTLHFVAPTLLIYLIGYFFVKKETRFYKSIIVMGIIGLVSANLLNTALVNQFVEAQPEPKRREMLSVPFQQTARYAKYHDDEVTKEEKEIINRVLDYDVIRKNYDPYRSDSVKKTHNEEATSEEMSAYFKLFIKQSLTHPLLAFESLAASHGNLFNLNRSMNSYYDSEIYVDEPGEIPEAYINFGEKHSFKEKKRATQLSRTRLNFYHWWDQLPILSQINNYGSYIFLLFVMFAIYLRDKKGKYAAICIPALGIVGTLIAGPITMGYIRYFLPVILVVPFLFGFFLSTNKETTPLRRN</sequence>
<dbReference type="RefSeq" id="WP_126790800.1">
    <property type="nucleotide sequence ID" value="NZ_CP060720.1"/>
</dbReference>
<gene>
    <name evidence="2" type="ORF">CBF28_00550</name>
</gene>
<comment type="caution">
    <text evidence="2">The sequence shown here is derived from an EMBL/GenBank/DDBJ whole genome shotgun (WGS) entry which is preliminary data.</text>
</comment>
<dbReference type="GeneID" id="95579939"/>
<keyword evidence="3" id="KW-1185">Reference proteome</keyword>
<feature type="transmembrane region" description="Helical" evidence="1">
    <location>
        <begin position="280"/>
        <end position="297"/>
    </location>
</feature>
<feature type="transmembrane region" description="Helical" evidence="1">
    <location>
        <begin position="64"/>
        <end position="81"/>
    </location>
</feature>
<dbReference type="EMBL" id="NGKB01000001">
    <property type="protein sequence ID" value="RSU16708.1"/>
    <property type="molecule type" value="Genomic_DNA"/>
</dbReference>
<accession>A0A430B8Y3</accession>
<reference evidence="2 3" key="1">
    <citation type="submission" date="2017-05" db="EMBL/GenBank/DDBJ databases">
        <title>Vagococcus spp. assemblies.</title>
        <authorList>
            <person name="Gulvik C.A."/>
        </authorList>
    </citation>
    <scope>NUCLEOTIDE SEQUENCE [LARGE SCALE GENOMIC DNA]</scope>
    <source>
        <strain evidence="2 3">SS1714</strain>
    </source>
</reference>